<dbReference type="Gene3D" id="3.30.460.10">
    <property type="entry name" value="Beta Polymerase, domain 2"/>
    <property type="match status" value="1"/>
</dbReference>
<dbReference type="Gene3D" id="1.10.3090.10">
    <property type="entry name" value="cca-adding enzyme, domain 2"/>
    <property type="match status" value="1"/>
</dbReference>
<keyword evidence="3" id="KW-0548">Nucleotidyltransferase</keyword>
<comment type="caution">
    <text evidence="11">The sequence shown here is derived from an EMBL/GenBank/DDBJ whole genome shotgun (WGS) entry which is preliminary data.</text>
</comment>
<comment type="similarity">
    <text evidence="9">Belongs to the tRNA nucleotidyltransferase/poly(A) polymerase family.</text>
</comment>
<dbReference type="PANTHER" id="PTHR47545:SF1">
    <property type="entry name" value="MULTIFUNCTIONAL CCA PROTEIN"/>
    <property type="match status" value="1"/>
</dbReference>
<dbReference type="CDD" id="cd05398">
    <property type="entry name" value="NT_ClassII-CCAase"/>
    <property type="match status" value="1"/>
</dbReference>
<dbReference type="SUPFAM" id="SSF81301">
    <property type="entry name" value="Nucleotidyltransferase"/>
    <property type="match status" value="1"/>
</dbReference>
<gene>
    <name evidence="11" type="ORF">B7R76_06220</name>
</gene>
<keyword evidence="4" id="KW-0479">Metal-binding</keyword>
<dbReference type="InterPro" id="IPR043519">
    <property type="entry name" value="NT_sf"/>
</dbReference>
<evidence type="ECO:0000256" key="4">
    <source>
        <dbReference type="ARBA" id="ARBA00022723"/>
    </source>
</evidence>
<sequence length="540" mass="59118">MLSHNCSFRICFYLFVQIITFFGRHCCGVMCIIPNMNRNKSENSIVIGRVAATDVPVAVAVSAVGAAGVPAADATDVSAVGATDVSAVGATDEVMVQRLAEAVRAAGGRAWAVGGCVRDKLLGLKPKDYDVEVHGLGEAELQAVLAKLGRIDTVGKAFGIYTLSGTNIDVALPREEKLVGAGHRDFAVAVKPELDCRLAAARRDFTFNAIMEDPLTGEIFDPYGGRDDLARGRLHFVEAGRFGEDPLRVFRAAQFAARFDCRATDELVDICRKMSLVTLPRERVAAELHKALVQGGKPGNFFTFLAAVEQLRPWFGEVAAVKSMRQLVAVLDRGARFREESSVQYGFMLAVLGSELGEEGNFGLAAAAKLLERLGIAKNIQKYVLTQLTEFYHLKNVFDKNDANLAAFLRSTAADLPEQPDEGWGLTTYCPKLAEINRCWFKAAVPRDLLLLAKTLDLLTNRSEARRQQAVWWASYTIFETLQKIPPIQGRDLVAEGLEPGPRFGCWLERAENLRRGGLSRRQAIAMTVADIKAENFSCM</sequence>
<evidence type="ECO:0000256" key="5">
    <source>
        <dbReference type="ARBA" id="ARBA00022741"/>
    </source>
</evidence>
<dbReference type="GO" id="GO:0005524">
    <property type="term" value="F:ATP binding"/>
    <property type="evidence" value="ECO:0007669"/>
    <property type="project" value="UniProtKB-KW"/>
</dbReference>
<dbReference type="SUPFAM" id="SSF81891">
    <property type="entry name" value="Poly A polymerase C-terminal region-like"/>
    <property type="match status" value="1"/>
</dbReference>
<evidence type="ECO:0000256" key="1">
    <source>
        <dbReference type="ARBA" id="ARBA00022679"/>
    </source>
</evidence>
<evidence type="ECO:0000259" key="10">
    <source>
        <dbReference type="Pfam" id="PF01743"/>
    </source>
</evidence>
<evidence type="ECO:0000256" key="3">
    <source>
        <dbReference type="ARBA" id="ARBA00022695"/>
    </source>
</evidence>
<keyword evidence="7" id="KW-0460">Magnesium</keyword>
<dbReference type="GO" id="GO:0008033">
    <property type="term" value="P:tRNA processing"/>
    <property type="evidence" value="ECO:0007669"/>
    <property type="project" value="UniProtKB-KW"/>
</dbReference>
<keyword evidence="2" id="KW-0819">tRNA processing</keyword>
<keyword evidence="5" id="KW-0547">Nucleotide-binding</keyword>
<reference evidence="12" key="1">
    <citation type="submission" date="2017-04" db="EMBL/GenBank/DDBJ databases">
        <authorList>
            <person name="Bumgarner R.E."/>
            <person name="Fredricks D.N."/>
            <person name="Srinivasan S."/>
        </authorList>
    </citation>
    <scope>NUCLEOTIDE SEQUENCE [LARGE SCALE GENOMIC DNA]</scope>
    <source>
        <strain evidence="12">KA00405</strain>
    </source>
</reference>
<dbReference type="AlphaFoldDB" id="A0A2J8B0Z0"/>
<dbReference type="GO" id="GO:0016779">
    <property type="term" value="F:nucleotidyltransferase activity"/>
    <property type="evidence" value="ECO:0007669"/>
    <property type="project" value="UniProtKB-KW"/>
</dbReference>
<dbReference type="GO" id="GO:0046872">
    <property type="term" value="F:metal ion binding"/>
    <property type="evidence" value="ECO:0007669"/>
    <property type="project" value="UniProtKB-KW"/>
</dbReference>
<dbReference type="InterPro" id="IPR050124">
    <property type="entry name" value="tRNA_CCA-adding_enzyme"/>
</dbReference>
<evidence type="ECO:0000256" key="7">
    <source>
        <dbReference type="ARBA" id="ARBA00022842"/>
    </source>
</evidence>
<feature type="domain" description="Poly A polymerase head" evidence="10">
    <location>
        <begin position="111"/>
        <end position="234"/>
    </location>
</feature>
<organism evidence="11 12">
    <name type="scientific">Mageeibacillus indolicus</name>
    <dbReference type="NCBI Taxonomy" id="884684"/>
    <lineage>
        <taxon>Bacteria</taxon>
        <taxon>Bacillati</taxon>
        <taxon>Bacillota</taxon>
        <taxon>Clostridia</taxon>
        <taxon>Eubacteriales</taxon>
        <taxon>Oscillospiraceae</taxon>
        <taxon>Mageeibacillus</taxon>
    </lineage>
</organism>
<keyword evidence="6" id="KW-0067">ATP-binding</keyword>
<dbReference type="EMBL" id="NBZD01000003">
    <property type="protein sequence ID" value="PNH18432.1"/>
    <property type="molecule type" value="Genomic_DNA"/>
</dbReference>
<proteinExistence type="inferred from homology"/>
<evidence type="ECO:0000256" key="2">
    <source>
        <dbReference type="ARBA" id="ARBA00022694"/>
    </source>
</evidence>
<evidence type="ECO:0000313" key="12">
    <source>
        <dbReference type="Proteomes" id="UP000236394"/>
    </source>
</evidence>
<evidence type="ECO:0000256" key="9">
    <source>
        <dbReference type="RuleBase" id="RU003953"/>
    </source>
</evidence>
<dbReference type="GO" id="GO:0003723">
    <property type="term" value="F:RNA binding"/>
    <property type="evidence" value="ECO:0007669"/>
    <property type="project" value="UniProtKB-KW"/>
</dbReference>
<keyword evidence="1 9" id="KW-0808">Transferase</keyword>
<dbReference type="InterPro" id="IPR002646">
    <property type="entry name" value="PolA_pol_head_dom"/>
</dbReference>
<dbReference type="PANTHER" id="PTHR47545">
    <property type="entry name" value="MULTIFUNCTIONAL CCA PROTEIN"/>
    <property type="match status" value="1"/>
</dbReference>
<dbReference type="Proteomes" id="UP000236394">
    <property type="component" value="Unassembled WGS sequence"/>
</dbReference>
<evidence type="ECO:0000256" key="8">
    <source>
        <dbReference type="ARBA" id="ARBA00022884"/>
    </source>
</evidence>
<protein>
    <recommendedName>
        <fullName evidence="10">Poly A polymerase head domain-containing protein</fullName>
    </recommendedName>
</protein>
<evidence type="ECO:0000313" key="11">
    <source>
        <dbReference type="EMBL" id="PNH18432.1"/>
    </source>
</evidence>
<accession>A0A2J8B0Z0</accession>
<dbReference type="Pfam" id="PF01743">
    <property type="entry name" value="PolyA_pol"/>
    <property type="match status" value="1"/>
</dbReference>
<keyword evidence="8 9" id="KW-0694">RNA-binding</keyword>
<name>A0A2J8B0Z0_9FIRM</name>
<evidence type="ECO:0000256" key="6">
    <source>
        <dbReference type="ARBA" id="ARBA00022840"/>
    </source>
</evidence>